<keyword evidence="4" id="KW-1185">Reference proteome</keyword>
<dbReference type="InterPro" id="IPR036661">
    <property type="entry name" value="Luciferase-like_sf"/>
</dbReference>
<dbReference type="PANTHER" id="PTHR43244">
    <property type="match status" value="1"/>
</dbReference>
<evidence type="ECO:0000313" key="4">
    <source>
        <dbReference type="Proteomes" id="UP000295705"/>
    </source>
</evidence>
<proteinExistence type="predicted"/>
<dbReference type="Proteomes" id="UP000295705">
    <property type="component" value="Unassembled WGS sequence"/>
</dbReference>
<dbReference type="GO" id="GO:0016705">
    <property type="term" value="F:oxidoreductase activity, acting on paired donors, with incorporation or reduction of molecular oxygen"/>
    <property type="evidence" value="ECO:0007669"/>
    <property type="project" value="InterPro"/>
</dbReference>
<dbReference type="Pfam" id="PF00296">
    <property type="entry name" value="Bac_luciferase"/>
    <property type="match status" value="1"/>
</dbReference>
<organism evidence="3 4">
    <name type="scientific">Actinomycetospora succinea</name>
    <dbReference type="NCBI Taxonomy" id="663603"/>
    <lineage>
        <taxon>Bacteria</taxon>
        <taxon>Bacillati</taxon>
        <taxon>Actinomycetota</taxon>
        <taxon>Actinomycetes</taxon>
        <taxon>Pseudonocardiales</taxon>
        <taxon>Pseudonocardiaceae</taxon>
        <taxon>Actinomycetospora</taxon>
    </lineage>
</organism>
<comment type="caution">
    <text evidence="3">The sequence shown here is derived from an EMBL/GenBank/DDBJ whole genome shotgun (WGS) entry which is preliminary data.</text>
</comment>
<dbReference type="EMBL" id="SNYO01000014">
    <property type="protein sequence ID" value="TDQ46926.1"/>
    <property type="molecule type" value="Genomic_DNA"/>
</dbReference>
<keyword evidence="1" id="KW-0560">Oxidoreductase</keyword>
<dbReference type="InterPro" id="IPR050564">
    <property type="entry name" value="F420-G6PD/mer"/>
</dbReference>
<dbReference type="Gene3D" id="3.20.20.30">
    <property type="entry name" value="Luciferase-like domain"/>
    <property type="match status" value="1"/>
</dbReference>
<dbReference type="GO" id="GO:0004497">
    <property type="term" value="F:monooxygenase activity"/>
    <property type="evidence" value="ECO:0007669"/>
    <property type="project" value="UniProtKB-KW"/>
</dbReference>
<sequence>MRLGTTLPQFGDAADEVARIGEFAARAEEAGAASLWVGDRLLAAVDPQVGYGGTDTIPVEFRRALDPVALLAVAATVTTRATLGTSVLVGPLYPPAVLARSLTTIGALAPGRLLAGLGIGWSPEEYAGAGLGFDARGARLDELLDGLDTLWSDTPAPLTGSRFPLPAVHVETPQPRPAVYLSAWSEAALRRVGRRADGWLPVGRLPSTDLEGQARALLRFRANIDAAAGEAGREPKDVGTALRINVAEGLGAAEIADGARELVERTGFTDVFVDPMYVAPGVDASLDLLADLLRRTA</sequence>
<dbReference type="RefSeq" id="WP_243742085.1">
    <property type="nucleotide sequence ID" value="NZ_BAABHR010000059.1"/>
</dbReference>
<feature type="domain" description="Luciferase-like" evidence="2">
    <location>
        <begin position="13"/>
        <end position="267"/>
    </location>
</feature>
<accession>A0A4R6UL82</accession>
<dbReference type="InterPro" id="IPR011251">
    <property type="entry name" value="Luciferase-like_dom"/>
</dbReference>
<keyword evidence="3" id="KW-0503">Monooxygenase</keyword>
<gene>
    <name evidence="3" type="ORF">EV188_11413</name>
</gene>
<protein>
    <submittedName>
        <fullName evidence="3">Luciferase-like monooxygenase</fullName>
    </submittedName>
</protein>
<evidence type="ECO:0000256" key="1">
    <source>
        <dbReference type="ARBA" id="ARBA00023002"/>
    </source>
</evidence>
<dbReference type="PANTHER" id="PTHR43244:SF1">
    <property type="entry name" value="5,10-METHYLENETETRAHYDROMETHANOPTERIN REDUCTASE"/>
    <property type="match status" value="1"/>
</dbReference>
<name>A0A4R6UL82_9PSEU</name>
<dbReference type="AlphaFoldDB" id="A0A4R6UL82"/>
<evidence type="ECO:0000259" key="2">
    <source>
        <dbReference type="Pfam" id="PF00296"/>
    </source>
</evidence>
<dbReference type="SUPFAM" id="SSF51679">
    <property type="entry name" value="Bacterial luciferase-like"/>
    <property type="match status" value="1"/>
</dbReference>
<reference evidence="3 4" key="1">
    <citation type="submission" date="2019-03" db="EMBL/GenBank/DDBJ databases">
        <title>Genomic Encyclopedia of Type Strains, Phase IV (KMG-IV): sequencing the most valuable type-strain genomes for metagenomic binning, comparative biology and taxonomic classification.</title>
        <authorList>
            <person name="Goeker M."/>
        </authorList>
    </citation>
    <scope>NUCLEOTIDE SEQUENCE [LARGE SCALE GENOMIC DNA]</scope>
    <source>
        <strain evidence="3 4">DSM 45775</strain>
    </source>
</reference>
<evidence type="ECO:0000313" key="3">
    <source>
        <dbReference type="EMBL" id="TDQ46926.1"/>
    </source>
</evidence>